<comment type="caution">
    <text evidence="1">The sequence shown here is derived from an EMBL/GenBank/DDBJ whole genome shotgun (WGS) entry which is preliminary data.</text>
</comment>
<proteinExistence type="predicted"/>
<sequence length="92" mass="9386">MPFIALVVTVVVVPICPLPELPPTAGAEGAGAEVAGFDVAGATGAAPPGLVLFEELHAPSRNAEASPTTRLGTVRRGIKELPFVGSRIYLLP</sequence>
<dbReference type="RefSeq" id="WP_311699220.1">
    <property type="nucleotide sequence ID" value="NZ_JAVREY010000059.1"/>
</dbReference>
<protein>
    <recommendedName>
        <fullName evidence="3">Secreted protein</fullName>
    </recommendedName>
</protein>
<dbReference type="Proteomes" id="UP001183809">
    <property type="component" value="Unassembled WGS sequence"/>
</dbReference>
<evidence type="ECO:0000313" key="1">
    <source>
        <dbReference type="EMBL" id="MDT0467772.1"/>
    </source>
</evidence>
<evidence type="ECO:0000313" key="2">
    <source>
        <dbReference type="Proteomes" id="UP001183809"/>
    </source>
</evidence>
<evidence type="ECO:0008006" key="3">
    <source>
        <dbReference type="Google" id="ProtNLM"/>
    </source>
</evidence>
<name>A0ABU2U439_9ACTN</name>
<keyword evidence="2" id="KW-1185">Reference proteome</keyword>
<gene>
    <name evidence="1" type="ORF">RM764_33070</name>
</gene>
<accession>A0ABU2U439</accession>
<dbReference type="EMBL" id="JAVREY010000059">
    <property type="protein sequence ID" value="MDT0467772.1"/>
    <property type="molecule type" value="Genomic_DNA"/>
</dbReference>
<reference evidence="2" key="1">
    <citation type="submission" date="2023-07" db="EMBL/GenBank/DDBJ databases">
        <title>30 novel species of actinomycetes from the DSMZ collection.</title>
        <authorList>
            <person name="Nouioui I."/>
        </authorList>
    </citation>
    <scope>NUCLEOTIDE SEQUENCE [LARGE SCALE GENOMIC DNA]</scope>
    <source>
        <strain evidence="2">DSM 41699</strain>
    </source>
</reference>
<organism evidence="1 2">
    <name type="scientific">Streptomyces gibsoniae</name>
    <dbReference type="NCBI Taxonomy" id="3075529"/>
    <lineage>
        <taxon>Bacteria</taxon>
        <taxon>Bacillati</taxon>
        <taxon>Actinomycetota</taxon>
        <taxon>Actinomycetes</taxon>
        <taxon>Kitasatosporales</taxon>
        <taxon>Streptomycetaceae</taxon>
        <taxon>Streptomyces</taxon>
    </lineage>
</organism>